<evidence type="ECO:0000259" key="12">
    <source>
        <dbReference type="Pfam" id="PF18519"/>
    </source>
</evidence>
<dbReference type="HAMAP" id="MF_03047">
    <property type="entry name" value="Sgf11"/>
    <property type="match status" value="1"/>
</dbReference>
<comment type="domain">
    <text evidence="10">The C-terminal SGF11-type zinc-finger domain together with the C-terminal catalytic domain of UBP8 forms the 'catalytic lobe' of the SAGA deubiquitination module.</text>
</comment>
<comment type="similarity">
    <text evidence="10 11">Belongs to the SGF11 family.</text>
</comment>
<evidence type="ECO:0000256" key="4">
    <source>
        <dbReference type="ARBA" id="ARBA00022833"/>
    </source>
</evidence>
<dbReference type="GO" id="GO:0071819">
    <property type="term" value="C:DUBm complex"/>
    <property type="evidence" value="ECO:0007669"/>
    <property type="project" value="UniProtKB-UniRule"/>
</dbReference>
<feature type="zinc finger region" description="SGF11-type" evidence="10">
    <location>
        <begin position="76"/>
        <end position="97"/>
    </location>
</feature>
<evidence type="ECO:0000256" key="7">
    <source>
        <dbReference type="ARBA" id="ARBA00023159"/>
    </source>
</evidence>
<dbReference type="GO" id="GO:0008270">
    <property type="term" value="F:zinc ion binding"/>
    <property type="evidence" value="ECO:0007669"/>
    <property type="project" value="UniProtKB-UniRule"/>
</dbReference>
<dbReference type="Gene3D" id="3.30.160.60">
    <property type="entry name" value="Classic Zinc Finger"/>
    <property type="match status" value="1"/>
</dbReference>
<comment type="function">
    <text evidence="10 11">Functions as component of the transcription regulatory histone acetylation (HAT) complex SAGA. At the promoters, SAGA is required for recruitment of the basal transcription machinery. It influences RNA polymerase II transcriptional activity through different activities such as TBP interaction and promoter selectivity, interaction with transcription activators, and chromatin modification through histone acetylation and deubiquitination. SAGA acetylates nucleosomal histone H3 to some extent (to form H3K9ac, H3K14ac, H3K18ac and H3K23ac). SAGA interacts with DNA via upstream activating sequences (UASs). Involved in transcriptional regulation of a subset of SAGA-regulated genes. Within the SAGA complex, participates in a subcomplex, that specifically deubiquitinates histones H2B.</text>
</comment>
<dbReference type="InterPro" id="IPR041216">
    <property type="entry name" value="Sgf11_N"/>
</dbReference>
<evidence type="ECO:0000256" key="8">
    <source>
        <dbReference type="ARBA" id="ARBA00023163"/>
    </source>
</evidence>
<comment type="subcellular location">
    <subcellularLocation>
        <location evidence="1 10 11">Nucleus</location>
    </subcellularLocation>
</comment>
<sequence>MTVQHKTMPQVTILTMAEDIYYNLVTSIVQDIVSRATSQNQFLNARYPNNPTLNYDPNGKLDIYGRQKQQESSIYFRCNNCDRDISANRFAAHLERCMSRGGRRG</sequence>
<reference evidence="13 14" key="1">
    <citation type="submission" date="2016-01" db="EMBL/GenBank/DDBJ databases">
        <title>Genome sequence of the yeast Holleya sinecauda.</title>
        <authorList>
            <person name="Dietrich F.S."/>
        </authorList>
    </citation>
    <scope>NUCLEOTIDE SEQUENCE [LARGE SCALE GENOMIC DNA]</scope>
    <source>
        <strain evidence="13 14">ATCC 58844</strain>
    </source>
</reference>
<protein>
    <recommendedName>
        <fullName evidence="10 11">SAGA-associated factor 11</fullName>
    </recommendedName>
</protein>
<dbReference type="Pfam" id="PF18519">
    <property type="entry name" value="Sgf11_N"/>
    <property type="match status" value="1"/>
</dbReference>
<keyword evidence="5 10" id="KW-0156">Chromatin regulator</keyword>
<proteinExistence type="inferred from homology"/>
<keyword evidence="7 10" id="KW-0010">Activator</keyword>
<dbReference type="Gene3D" id="1.10.287.210">
    <property type="match status" value="1"/>
</dbReference>
<keyword evidence="4 10" id="KW-0862">Zinc</keyword>
<evidence type="ECO:0000256" key="3">
    <source>
        <dbReference type="ARBA" id="ARBA00022771"/>
    </source>
</evidence>
<accession>A0A0X8HW35</accession>
<keyword evidence="8 10" id="KW-0804">Transcription</keyword>
<evidence type="ECO:0000313" key="13">
    <source>
        <dbReference type="EMBL" id="AMD22581.1"/>
    </source>
</evidence>
<dbReference type="Pfam" id="PF08209">
    <property type="entry name" value="Sgf11"/>
    <property type="match status" value="1"/>
</dbReference>
<dbReference type="OrthoDB" id="21557at2759"/>
<evidence type="ECO:0000256" key="10">
    <source>
        <dbReference type="HAMAP-Rule" id="MF_03047"/>
    </source>
</evidence>
<dbReference type="FunFam" id="3.30.160.60:FF:000118">
    <property type="entry name" value="Ataxin-7-like protein 3"/>
    <property type="match status" value="1"/>
</dbReference>
<comment type="subunit">
    <text evidence="10 11">Component of the 1.8 MDa SAGA transcription coactivator-HAT complex. SAGA is built of 5 distinct domains with specialized functions. Within the SAGA complex, SUS1, SGF11, SGF73 and UBP8 form an additional subcomplex of SAGA called the DUB module (deubiquitination module). Interacts directly with SGF73, SUS1 and UBP8.</text>
</comment>
<feature type="domain" description="Yeast SAGA-associated factor 11 N-terminal" evidence="12">
    <location>
        <begin position="12"/>
        <end position="49"/>
    </location>
</feature>
<evidence type="ECO:0000256" key="5">
    <source>
        <dbReference type="ARBA" id="ARBA00022853"/>
    </source>
</evidence>
<keyword evidence="2 10" id="KW-0479">Metal-binding</keyword>
<comment type="domain">
    <text evidence="10">The long N-terminal helix forms part of the 'assembly lobe' of the SAGA deubiquitination module.</text>
</comment>
<dbReference type="GO" id="GO:0003713">
    <property type="term" value="F:transcription coactivator activity"/>
    <property type="evidence" value="ECO:0007669"/>
    <property type="project" value="UniProtKB-UniRule"/>
</dbReference>
<dbReference type="GO" id="GO:0006325">
    <property type="term" value="P:chromatin organization"/>
    <property type="evidence" value="ECO:0007669"/>
    <property type="project" value="UniProtKB-KW"/>
</dbReference>
<dbReference type="InterPro" id="IPR013246">
    <property type="entry name" value="SAGA_su_Sgf11"/>
</dbReference>
<organism evidence="13 14">
    <name type="scientific">Eremothecium sinecaudum</name>
    <dbReference type="NCBI Taxonomy" id="45286"/>
    <lineage>
        <taxon>Eukaryota</taxon>
        <taxon>Fungi</taxon>
        <taxon>Dikarya</taxon>
        <taxon>Ascomycota</taxon>
        <taxon>Saccharomycotina</taxon>
        <taxon>Saccharomycetes</taxon>
        <taxon>Saccharomycetales</taxon>
        <taxon>Saccharomycetaceae</taxon>
        <taxon>Eremothecium</taxon>
    </lineage>
</organism>
<dbReference type="RefSeq" id="XP_017989577.1">
    <property type="nucleotide sequence ID" value="XM_018134151.1"/>
</dbReference>
<evidence type="ECO:0000256" key="6">
    <source>
        <dbReference type="ARBA" id="ARBA00023015"/>
    </source>
</evidence>
<gene>
    <name evidence="10" type="primary">SGF11</name>
    <name evidence="13" type="ORF">AW171_hschr84630</name>
</gene>
<dbReference type="GeneID" id="28725940"/>
<dbReference type="Proteomes" id="UP000243052">
    <property type="component" value="Chromosome viii"/>
</dbReference>
<evidence type="ECO:0000256" key="9">
    <source>
        <dbReference type="ARBA" id="ARBA00023242"/>
    </source>
</evidence>
<keyword evidence="6 10" id="KW-0805">Transcription regulation</keyword>
<dbReference type="STRING" id="45286.A0A0X8HW35"/>
<name>A0A0X8HW35_9SACH</name>
<evidence type="ECO:0000256" key="11">
    <source>
        <dbReference type="RuleBase" id="RU261113"/>
    </source>
</evidence>
<evidence type="ECO:0000313" key="14">
    <source>
        <dbReference type="Proteomes" id="UP000243052"/>
    </source>
</evidence>
<evidence type="ECO:0000256" key="1">
    <source>
        <dbReference type="ARBA" id="ARBA00004123"/>
    </source>
</evidence>
<dbReference type="AlphaFoldDB" id="A0A0X8HW35"/>
<dbReference type="EMBL" id="CP014248">
    <property type="protein sequence ID" value="AMD22581.1"/>
    <property type="molecule type" value="Genomic_DNA"/>
</dbReference>
<dbReference type="GO" id="GO:0000124">
    <property type="term" value="C:SAGA complex"/>
    <property type="evidence" value="ECO:0007669"/>
    <property type="project" value="UniProtKB-UniRule"/>
</dbReference>
<keyword evidence="9 10" id="KW-0539">Nucleus</keyword>
<evidence type="ECO:0000256" key="2">
    <source>
        <dbReference type="ARBA" id="ARBA00022723"/>
    </source>
</evidence>
<keyword evidence="3 10" id="KW-0863">Zinc-finger</keyword>
<keyword evidence="14" id="KW-1185">Reference proteome</keyword>